<dbReference type="InterPro" id="IPR025138">
    <property type="entry name" value="DUF4072"/>
</dbReference>
<dbReference type="InterPro" id="IPR036412">
    <property type="entry name" value="HAD-like_sf"/>
</dbReference>
<evidence type="ECO:0000259" key="15">
    <source>
        <dbReference type="Pfam" id="PF13284"/>
    </source>
</evidence>
<comment type="cofactor">
    <cofactor evidence="1">
        <name>Mg(2+)</name>
        <dbReference type="ChEBI" id="CHEBI:18420"/>
    </cofactor>
</comment>
<accession>A0A6M4GTS5</accession>
<evidence type="ECO:0000256" key="6">
    <source>
        <dbReference type="ARBA" id="ARBA00022605"/>
    </source>
</evidence>
<dbReference type="AlphaFoldDB" id="A0A6M4GTS5"/>
<dbReference type="EMBL" id="CP053069">
    <property type="protein sequence ID" value="QJR10248.1"/>
    <property type="molecule type" value="Genomic_DNA"/>
</dbReference>
<dbReference type="RefSeq" id="WP_171090626.1">
    <property type="nucleotide sequence ID" value="NZ_CP053069.1"/>
</dbReference>
<feature type="active site" description="Proton donor" evidence="14">
    <location>
        <position position="80"/>
    </location>
</feature>
<evidence type="ECO:0000256" key="8">
    <source>
        <dbReference type="ARBA" id="ARBA00022801"/>
    </source>
</evidence>
<evidence type="ECO:0000256" key="12">
    <source>
        <dbReference type="ARBA" id="ARBA00048138"/>
    </source>
</evidence>
<dbReference type="Proteomes" id="UP000501534">
    <property type="component" value="Chromosome"/>
</dbReference>
<evidence type="ECO:0000256" key="14">
    <source>
        <dbReference type="PIRSR" id="PIRSR604469-1"/>
    </source>
</evidence>
<dbReference type="Pfam" id="PF13284">
    <property type="entry name" value="DUF4072"/>
    <property type="match status" value="1"/>
</dbReference>
<name>A0A6M4GTS5_9PROT</name>
<dbReference type="GO" id="GO:0006564">
    <property type="term" value="P:L-serine biosynthetic process"/>
    <property type="evidence" value="ECO:0007669"/>
    <property type="project" value="UniProtKB-KW"/>
</dbReference>
<feature type="active site" description="Nucleophile" evidence="14">
    <location>
        <position position="78"/>
    </location>
</feature>
<dbReference type="GO" id="GO:0000287">
    <property type="term" value="F:magnesium ion binding"/>
    <property type="evidence" value="ECO:0007669"/>
    <property type="project" value="TreeGrafter"/>
</dbReference>
<dbReference type="GO" id="GO:0036424">
    <property type="term" value="F:L-phosphoserine phosphatase activity"/>
    <property type="evidence" value="ECO:0007669"/>
    <property type="project" value="InterPro"/>
</dbReference>
<evidence type="ECO:0000256" key="4">
    <source>
        <dbReference type="ARBA" id="ARBA00012640"/>
    </source>
</evidence>
<evidence type="ECO:0000256" key="1">
    <source>
        <dbReference type="ARBA" id="ARBA00001946"/>
    </source>
</evidence>
<evidence type="ECO:0000256" key="5">
    <source>
        <dbReference type="ARBA" id="ARBA00015196"/>
    </source>
</evidence>
<dbReference type="InterPro" id="IPR023214">
    <property type="entry name" value="HAD_sf"/>
</dbReference>
<evidence type="ECO:0000256" key="3">
    <source>
        <dbReference type="ARBA" id="ARBA00009184"/>
    </source>
</evidence>
<evidence type="ECO:0000313" key="16">
    <source>
        <dbReference type="EMBL" id="QJR10248.1"/>
    </source>
</evidence>
<dbReference type="PANTHER" id="PTHR43344:SF2">
    <property type="entry name" value="PHOSPHOSERINE PHOSPHATASE"/>
    <property type="match status" value="1"/>
</dbReference>
<gene>
    <name evidence="16" type="ORF">DSM104443_01302</name>
</gene>
<evidence type="ECO:0000256" key="11">
    <source>
        <dbReference type="ARBA" id="ARBA00031693"/>
    </source>
</evidence>
<evidence type="ECO:0000256" key="2">
    <source>
        <dbReference type="ARBA" id="ARBA00005135"/>
    </source>
</evidence>
<dbReference type="NCBIfam" id="TIGR01488">
    <property type="entry name" value="HAD-SF-IB"/>
    <property type="match status" value="1"/>
</dbReference>
<dbReference type="Gene3D" id="3.40.50.1000">
    <property type="entry name" value="HAD superfamily/HAD-like"/>
    <property type="match status" value="1"/>
</dbReference>
<dbReference type="EC" id="3.1.3.3" evidence="4"/>
<keyword evidence="8" id="KW-0378">Hydrolase</keyword>
<keyword evidence="17" id="KW-1185">Reference proteome</keyword>
<dbReference type="UniPathway" id="UPA00135">
    <property type="reaction ID" value="UER00198"/>
</dbReference>
<dbReference type="InterPro" id="IPR004469">
    <property type="entry name" value="PSP"/>
</dbReference>
<sequence length="281" mass="29841">MTTDLVIQGEDVPTPDLKRLHAIAHGDFIQRAGEAFRITGADPATRTAVAEHCAEAKLDWAFVPAGRKLADFGLLAMDMDSTLISIECIDEIADFAGRKAEVAAVTAAAMRGEIDWPESLRQRVAQLAGLEESVLRRVYDERLRFNPGAEKLIAAARAAGVTTLLVSGGFTYFTDRVRDRLSLDHAYSNVLVIEGGKLAGTTTGPLVDARGKAAHVARVAASLTLPRDRILAIGDGANDLPMMAEAGTSIAYHAKAVVKAQATYALDFVGLDGVLGLFPGT</sequence>
<dbReference type="InterPro" id="IPR050582">
    <property type="entry name" value="HAD-like_SerB"/>
</dbReference>
<dbReference type="SFLD" id="SFLDG01137">
    <property type="entry name" value="C1.6.1:_Phosphoserine_Phosphat"/>
    <property type="match status" value="1"/>
</dbReference>
<proteinExistence type="inferred from homology"/>
<comment type="similarity">
    <text evidence="3">Belongs to the HAD-like hydrolase superfamily. SerB family.</text>
</comment>
<dbReference type="KEGG" id="uru:DSM104443_01302"/>
<evidence type="ECO:0000313" key="17">
    <source>
        <dbReference type="Proteomes" id="UP000501534"/>
    </source>
</evidence>
<reference evidence="16 17" key="1">
    <citation type="submission" date="2020-04" db="EMBL/GenBank/DDBJ databases">
        <title>Usitatibacter rugosus gen. nov., sp. nov. and Usitatibacter palustris sp. nov., novel members of Usitatibacteraceae fam. nov. within the order Nitrosomonadales isolated from soil.</title>
        <authorList>
            <person name="Huber K.J."/>
            <person name="Neumann-Schaal M."/>
            <person name="Geppert A."/>
            <person name="Luckner M."/>
            <person name="Wanner G."/>
            <person name="Overmann J."/>
        </authorList>
    </citation>
    <scope>NUCLEOTIDE SEQUENCE [LARGE SCALE GENOMIC DNA]</scope>
    <source>
        <strain evidence="16 17">0125_3</strain>
    </source>
</reference>
<protein>
    <recommendedName>
        <fullName evidence="5">Phosphoserine phosphatase</fullName>
        <ecNumber evidence="4">3.1.3.3</ecNumber>
    </recommendedName>
    <alternativeName>
        <fullName evidence="11">O-phosphoserine phosphohydrolase</fullName>
    </alternativeName>
</protein>
<comment type="pathway">
    <text evidence="2">Amino-acid biosynthesis; L-serine biosynthesis; L-serine from 3-phospho-D-glycerate: step 3/3.</text>
</comment>
<organism evidence="16 17">
    <name type="scientific">Usitatibacter rugosus</name>
    <dbReference type="NCBI Taxonomy" id="2732067"/>
    <lineage>
        <taxon>Bacteria</taxon>
        <taxon>Pseudomonadati</taxon>
        <taxon>Pseudomonadota</taxon>
        <taxon>Betaproteobacteria</taxon>
        <taxon>Nitrosomonadales</taxon>
        <taxon>Usitatibacteraceae</taxon>
        <taxon>Usitatibacter</taxon>
    </lineage>
</organism>
<dbReference type="NCBIfam" id="TIGR00338">
    <property type="entry name" value="serB"/>
    <property type="match status" value="1"/>
</dbReference>
<dbReference type="SFLD" id="SFLDG01136">
    <property type="entry name" value="C1.6:_Phosphoserine_Phosphatas"/>
    <property type="match status" value="1"/>
</dbReference>
<comment type="catalytic activity">
    <reaction evidence="13">
        <text>O-phospho-D-serine + H2O = D-serine + phosphate</text>
        <dbReference type="Rhea" id="RHEA:24873"/>
        <dbReference type="ChEBI" id="CHEBI:15377"/>
        <dbReference type="ChEBI" id="CHEBI:35247"/>
        <dbReference type="ChEBI" id="CHEBI:43474"/>
        <dbReference type="ChEBI" id="CHEBI:58680"/>
        <dbReference type="EC" id="3.1.3.3"/>
    </reaction>
</comment>
<keyword evidence="7" id="KW-0479">Metal-binding</keyword>
<dbReference type="Pfam" id="PF12710">
    <property type="entry name" value="HAD"/>
    <property type="match status" value="1"/>
</dbReference>
<comment type="catalytic activity">
    <reaction evidence="12">
        <text>O-phospho-L-serine + H2O = L-serine + phosphate</text>
        <dbReference type="Rhea" id="RHEA:21208"/>
        <dbReference type="ChEBI" id="CHEBI:15377"/>
        <dbReference type="ChEBI" id="CHEBI:33384"/>
        <dbReference type="ChEBI" id="CHEBI:43474"/>
        <dbReference type="ChEBI" id="CHEBI:57524"/>
        <dbReference type="EC" id="3.1.3.3"/>
    </reaction>
</comment>
<keyword evidence="6" id="KW-0028">Amino-acid biosynthesis</keyword>
<evidence type="ECO:0000256" key="10">
    <source>
        <dbReference type="ARBA" id="ARBA00023299"/>
    </source>
</evidence>
<dbReference type="PANTHER" id="PTHR43344">
    <property type="entry name" value="PHOSPHOSERINE PHOSPHATASE"/>
    <property type="match status" value="1"/>
</dbReference>
<keyword evidence="9" id="KW-0460">Magnesium</keyword>
<keyword evidence="10" id="KW-0718">Serine biosynthesis</keyword>
<evidence type="ECO:0000256" key="9">
    <source>
        <dbReference type="ARBA" id="ARBA00022842"/>
    </source>
</evidence>
<evidence type="ECO:0000256" key="7">
    <source>
        <dbReference type="ARBA" id="ARBA00022723"/>
    </source>
</evidence>
<dbReference type="SFLD" id="SFLDS00003">
    <property type="entry name" value="Haloacid_Dehalogenase"/>
    <property type="match status" value="1"/>
</dbReference>
<dbReference type="SUPFAM" id="SSF56784">
    <property type="entry name" value="HAD-like"/>
    <property type="match status" value="1"/>
</dbReference>
<dbReference type="GO" id="GO:0005737">
    <property type="term" value="C:cytoplasm"/>
    <property type="evidence" value="ECO:0007669"/>
    <property type="project" value="TreeGrafter"/>
</dbReference>
<dbReference type="SFLD" id="SFLDF00029">
    <property type="entry name" value="phosphoserine_phosphatase"/>
    <property type="match status" value="1"/>
</dbReference>
<feature type="domain" description="DUF4072" evidence="15">
    <location>
        <begin position="5"/>
        <end position="49"/>
    </location>
</feature>
<evidence type="ECO:0000256" key="13">
    <source>
        <dbReference type="ARBA" id="ARBA00048523"/>
    </source>
</evidence>